<dbReference type="PANTHER" id="PTHR42791:SF1">
    <property type="entry name" value="N-ACETYLTRANSFERASE DOMAIN-CONTAINING PROTEIN"/>
    <property type="match status" value="1"/>
</dbReference>
<dbReference type="PANTHER" id="PTHR42791">
    <property type="entry name" value="GNAT FAMILY ACETYLTRANSFERASE"/>
    <property type="match status" value="1"/>
</dbReference>
<dbReference type="PROSITE" id="PS51186">
    <property type="entry name" value="GNAT"/>
    <property type="match status" value="1"/>
</dbReference>
<keyword evidence="4" id="KW-1185">Reference proteome</keyword>
<evidence type="ECO:0000313" key="3">
    <source>
        <dbReference type="EMBL" id="SNS40016.1"/>
    </source>
</evidence>
<dbReference type="Proteomes" id="UP000198386">
    <property type="component" value="Unassembled WGS sequence"/>
</dbReference>
<protein>
    <submittedName>
        <fullName evidence="3">Acetyltransferase (GNAT) domain-containing protein</fullName>
    </submittedName>
</protein>
<feature type="region of interest" description="Disordered" evidence="1">
    <location>
        <begin position="189"/>
        <end position="211"/>
    </location>
</feature>
<accession>A0A239E5S9</accession>
<evidence type="ECO:0000256" key="1">
    <source>
        <dbReference type="SAM" id="MobiDB-lite"/>
    </source>
</evidence>
<dbReference type="Gene3D" id="3.40.630.30">
    <property type="match status" value="1"/>
</dbReference>
<dbReference type="Pfam" id="PF00583">
    <property type="entry name" value="Acetyltransf_1"/>
    <property type="match status" value="1"/>
</dbReference>
<proteinExistence type="predicted"/>
<dbReference type="AlphaFoldDB" id="A0A239E5S9"/>
<name>A0A239E5S9_9ACTN</name>
<dbReference type="InterPro" id="IPR052523">
    <property type="entry name" value="Trichothecene_AcTrans"/>
</dbReference>
<organism evidence="3 4">
    <name type="scientific">Geodermatophilus saharensis</name>
    <dbReference type="NCBI Taxonomy" id="1137994"/>
    <lineage>
        <taxon>Bacteria</taxon>
        <taxon>Bacillati</taxon>
        <taxon>Actinomycetota</taxon>
        <taxon>Actinomycetes</taxon>
        <taxon>Geodermatophilales</taxon>
        <taxon>Geodermatophilaceae</taxon>
        <taxon>Geodermatophilus</taxon>
    </lineage>
</organism>
<dbReference type="GO" id="GO:0016747">
    <property type="term" value="F:acyltransferase activity, transferring groups other than amino-acyl groups"/>
    <property type="evidence" value="ECO:0007669"/>
    <property type="project" value="InterPro"/>
</dbReference>
<evidence type="ECO:0000259" key="2">
    <source>
        <dbReference type="PROSITE" id="PS51186"/>
    </source>
</evidence>
<gene>
    <name evidence="3" type="ORF">SAMN04488107_2398</name>
</gene>
<dbReference type="OrthoDB" id="7057833at2"/>
<sequence>MTGTRIRRARTEDAAAVGDVLAEAFDDYPWIRWAFGEHRRRERLRELYRLQAGLAGAEAGGTWVAERGGAVVAAACWARPDDPPPSPATRRLLAEGIPPLLGDRAAALEAAEAAGAHARPPEPYWLLGCVGTVPRERGRGIAAALLAPGIRALDAEGATAVLETSSAANVRFYERLGFGVRAELDPPGGAPHVWVMERPPRRARPAEAPRR</sequence>
<dbReference type="InterPro" id="IPR016181">
    <property type="entry name" value="Acyl_CoA_acyltransferase"/>
</dbReference>
<feature type="domain" description="N-acetyltransferase" evidence="2">
    <location>
        <begin position="4"/>
        <end position="201"/>
    </location>
</feature>
<reference evidence="4" key="1">
    <citation type="submission" date="2017-06" db="EMBL/GenBank/DDBJ databases">
        <authorList>
            <person name="Varghese N."/>
            <person name="Submissions S."/>
        </authorList>
    </citation>
    <scope>NUCLEOTIDE SEQUENCE [LARGE SCALE GENOMIC DNA]</scope>
    <source>
        <strain evidence="4">DSM 45423</strain>
    </source>
</reference>
<evidence type="ECO:0000313" key="4">
    <source>
        <dbReference type="Proteomes" id="UP000198386"/>
    </source>
</evidence>
<keyword evidence="3" id="KW-0808">Transferase</keyword>
<dbReference type="SUPFAM" id="SSF55729">
    <property type="entry name" value="Acyl-CoA N-acyltransferases (Nat)"/>
    <property type="match status" value="1"/>
</dbReference>
<dbReference type="InterPro" id="IPR000182">
    <property type="entry name" value="GNAT_dom"/>
</dbReference>
<feature type="compositionally biased region" description="Basic and acidic residues" evidence="1">
    <location>
        <begin position="198"/>
        <end position="211"/>
    </location>
</feature>
<dbReference type="RefSeq" id="WP_089404144.1">
    <property type="nucleotide sequence ID" value="NZ_FZOH01000004.1"/>
</dbReference>
<dbReference type="EMBL" id="FZOH01000004">
    <property type="protein sequence ID" value="SNS40016.1"/>
    <property type="molecule type" value="Genomic_DNA"/>
</dbReference>